<evidence type="ECO:0000313" key="2">
    <source>
        <dbReference type="EMBL" id="CEK60942.1"/>
    </source>
</evidence>
<sequence>APPPPPTPSHASLINFDNPNVQKALDNLIHSSPGLLKNMNMPLMSTQIVPTSLGSVGGNNYGGIISNQSQGHMQNNPSQTVLQAGYEGVQAGYDGVQAQGMSNVVQGIQGPFGQSTLQGTYNMPNQGHTGTSYIPSAQSRY</sequence>
<feature type="region of interest" description="Disordered" evidence="1">
    <location>
        <begin position="122"/>
        <end position="141"/>
    </location>
</feature>
<dbReference type="AlphaFoldDB" id="A0A0B6YXX2"/>
<feature type="non-terminal residue" evidence="2">
    <location>
        <position position="1"/>
    </location>
</feature>
<evidence type="ECO:0000256" key="1">
    <source>
        <dbReference type="SAM" id="MobiDB-lite"/>
    </source>
</evidence>
<name>A0A0B6YXX2_9EUPU</name>
<organism evidence="2">
    <name type="scientific">Arion vulgaris</name>
    <dbReference type="NCBI Taxonomy" id="1028688"/>
    <lineage>
        <taxon>Eukaryota</taxon>
        <taxon>Metazoa</taxon>
        <taxon>Spiralia</taxon>
        <taxon>Lophotrochozoa</taxon>
        <taxon>Mollusca</taxon>
        <taxon>Gastropoda</taxon>
        <taxon>Heterobranchia</taxon>
        <taxon>Euthyneura</taxon>
        <taxon>Panpulmonata</taxon>
        <taxon>Eupulmonata</taxon>
        <taxon>Stylommatophora</taxon>
        <taxon>Helicina</taxon>
        <taxon>Arionoidea</taxon>
        <taxon>Arionidae</taxon>
        <taxon>Arion</taxon>
    </lineage>
</organism>
<reference evidence="2" key="1">
    <citation type="submission" date="2014-12" db="EMBL/GenBank/DDBJ databases">
        <title>Insight into the proteome of Arion vulgaris.</title>
        <authorList>
            <person name="Aradska J."/>
            <person name="Bulat T."/>
            <person name="Smidak R."/>
            <person name="Sarate P."/>
            <person name="Gangsoo J."/>
            <person name="Sialana F."/>
            <person name="Bilban M."/>
            <person name="Lubec G."/>
        </authorList>
    </citation>
    <scope>NUCLEOTIDE SEQUENCE</scope>
    <source>
        <tissue evidence="2">Skin</tissue>
    </source>
</reference>
<accession>A0A0B6YXX2</accession>
<protein>
    <submittedName>
        <fullName evidence="2">Uncharacterized protein</fullName>
    </submittedName>
</protein>
<gene>
    <name evidence="2" type="primary">ORF40810</name>
</gene>
<dbReference type="EMBL" id="HACG01014077">
    <property type="protein sequence ID" value="CEK60942.1"/>
    <property type="molecule type" value="Transcribed_RNA"/>
</dbReference>
<proteinExistence type="predicted"/>